<keyword evidence="2" id="KW-1185">Reference proteome</keyword>
<reference evidence="1 2" key="1">
    <citation type="submission" date="2019-10" db="EMBL/GenBank/DDBJ databases">
        <authorList>
            <person name="Palmer J.M."/>
        </authorList>
    </citation>
    <scope>NUCLEOTIDE SEQUENCE [LARGE SCALE GENOMIC DNA]</scope>
    <source>
        <strain evidence="1 2">TWF730</strain>
    </source>
</reference>
<sequence length="122" mass="14006">MPRCFKASLQNVVQNLEARRVIMLYYQANYLPVAPGEPRPLIPLEEMKEKHLAFIRWQARVGDLYRHPLGPNVALFFGSEIMEYQSPSGGIGLLLLLDLIYSPRIMEEIGVYTLKIQDMSRA</sequence>
<dbReference type="Proteomes" id="UP001373714">
    <property type="component" value="Unassembled WGS sequence"/>
</dbReference>
<organism evidence="1 2">
    <name type="scientific">Orbilia blumenaviensis</name>
    <dbReference type="NCBI Taxonomy" id="1796055"/>
    <lineage>
        <taxon>Eukaryota</taxon>
        <taxon>Fungi</taxon>
        <taxon>Dikarya</taxon>
        <taxon>Ascomycota</taxon>
        <taxon>Pezizomycotina</taxon>
        <taxon>Orbiliomycetes</taxon>
        <taxon>Orbiliales</taxon>
        <taxon>Orbiliaceae</taxon>
        <taxon>Orbilia</taxon>
    </lineage>
</organism>
<dbReference type="AlphaFoldDB" id="A0AAV9V750"/>
<evidence type="ECO:0000313" key="1">
    <source>
        <dbReference type="EMBL" id="KAK6354358.1"/>
    </source>
</evidence>
<evidence type="ECO:0000313" key="2">
    <source>
        <dbReference type="Proteomes" id="UP001373714"/>
    </source>
</evidence>
<proteinExistence type="predicted"/>
<protein>
    <submittedName>
        <fullName evidence="1">Uncharacterized protein</fullName>
    </submittedName>
</protein>
<accession>A0AAV9V750</accession>
<comment type="caution">
    <text evidence="1">The sequence shown here is derived from an EMBL/GenBank/DDBJ whole genome shotgun (WGS) entry which is preliminary data.</text>
</comment>
<dbReference type="EMBL" id="JAVHNS010000005">
    <property type="protein sequence ID" value="KAK6354358.1"/>
    <property type="molecule type" value="Genomic_DNA"/>
</dbReference>
<gene>
    <name evidence="1" type="ORF">TWF730_008766</name>
</gene>
<name>A0AAV9V750_9PEZI</name>